<comment type="similarity">
    <text evidence="7">Belongs to the binding-protein-dependent transport system permease family.</text>
</comment>
<feature type="transmembrane region" description="Helical" evidence="7">
    <location>
        <begin position="231"/>
        <end position="255"/>
    </location>
</feature>
<protein>
    <submittedName>
        <fullName evidence="9">Carbohydrate ABC transporter permease</fullName>
    </submittedName>
</protein>
<keyword evidence="2 7" id="KW-0813">Transport</keyword>
<dbReference type="InterPro" id="IPR051393">
    <property type="entry name" value="ABC_transporter_permease"/>
</dbReference>
<dbReference type="SUPFAM" id="SSF161098">
    <property type="entry name" value="MetI-like"/>
    <property type="match status" value="1"/>
</dbReference>
<sequence length="320" mass="36478">MSVRRRDVELKSKIDSTFFAEWKASWTLRHRRREMIAGYLFLLPALLLFCIFTFLPMIESFFISFTDMSLNSASTHWVGLQNYALILHSADFWESFLNTAVFAIQVLPLNIIISLFLALLVHKKFKGVGFFRTIFYTPVITSMVAVSVAWLWLFNPSYGLLNSILADLHLPQQSWLVQPHWSLEVLVLLRVWKGVGSNMIIFLAGLNSVPTEMLEAAETDGAGRFRRFWSITWPMLGPTTLYVIVLGTISLLQAFTEVYVMTQGGPLETSSTVVYLLFQKTFQAFQLGFGSAIAFVLFVVILALSMINLVFVQKRLNRAY</sequence>
<feature type="transmembrane region" description="Helical" evidence="7">
    <location>
        <begin position="191"/>
        <end position="210"/>
    </location>
</feature>
<keyword evidence="5 7" id="KW-1133">Transmembrane helix</keyword>
<name>A0ABW4JEN0_9BACL</name>
<dbReference type="Pfam" id="PF00528">
    <property type="entry name" value="BPD_transp_1"/>
    <property type="match status" value="1"/>
</dbReference>
<feature type="transmembrane region" description="Helical" evidence="7">
    <location>
        <begin position="36"/>
        <end position="58"/>
    </location>
</feature>
<keyword evidence="4 7" id="KW-0812">Transmembrane</keyword>
<dbReference type="PANTHER" id="PTHR30193">
    <property type="entry name" value="ABC TRANSPORTER PERMEASE PROTEIN"/>
    <property type="match status" value="1"/>
</dbReference>
<feature type="transmembrane region" description="Helical" evidence="7">
    <location>
        <begin position="287"/>
        <end position="311"/>
    </location>
</feature>
<evidence type="ECO:0000256" key="2">
    <source>
        <dbReference type="ARBA" id="ARBA00022448"/>
    </source>
</evidence>
<dbReference type="InterPro" id="IPR035906">
    <property type="entry name" value="MetI-like_sf"/>
</dbReference>
<dbReference type="CDD" id="cd06261">
    <property type="entry name" value="TM_PBP2"/>
    <property type="match status" value="1"/>
</dbReference>
<dbReference type="PANTHER" id="PTHR30193:SF37">
    <property type="entry name" value="INNER MEMBRANE ABC TRANSPORTER PERMEASE PROTEIN YCJO"/>
    <property type="match status" value="1"/>
</dbReference>
<evidence type="ECO:0000256" key="4">
    <source>
        <dbReference type="ARBA" id="ARBA00022692"/>
    </source>
</evidence>
<feature type="transmembrane region" description="Helical" evidence="7">
    <location>
        <begin position="133"/>
        <end position="153"/>
    </location>
</feature>
<dbReference type="SUPFAM" id="SSF160964">
    <property type="entry name" value="MalF N-terminal region-like"/>
    <property type="match status" value="1"/>
</dbReference>
<accession>A0ABW4JEN0</accession>
<feature type="domain" description="ABC transmembrane type-1" evidence="8">
    <location>
        <begin position="96"/>
        <end position="308"/>
    </location>
</feature>
<keyword evidence="6 7" id="KW-0472">Membrane</keyword>
<evidence type="ECO:0000256" key="1">
    <source>
        <dbReference type="ARBA" id="ARBA00004651"/>
    </source>
</evidence>
<dbReference type="RefSeq" id="WP_377942008.1">
    <property type="nucleotide sequence ID" value="NZ_JBHUCX010000018.1"/>
</dbReference>
<comment type="caution">
    <text evidence="9">The sequence shown here is derived from an EMBL/GenBank/DDBJ whole genome shotgun (WGS) entry which is preliminary data.</text>
</comment>
<evidence type="ECO:0000256" key="5">
    <source>
        <dbReference type="ARBA" id="ARBA00022989"/>
    </source>
</evidence>
<evidence type="ECO:0000259" key="8">
    <source>
        <dbReference type="PROSITE" id="PS50928"/>
    </source>
</evidence>
<comment type="subcellular location">
    <subcellularLocation>
        <location evidence="1 7">Cell membrane</location>
        <topology evidence="1 7">Multi-pass membrane protein</topology>
    </subcellularLocation>
</comment>
<evidence type="ECO:0000313" key="9">
    <source>
        <dbReference type="EMBL" id="MFD1674184.1"/>
    </source>
</evidence>
<evidence type="ECO:0000256" key="3">
    <source>
        <dbReference type="ARBA" id="ARBA00022475"/>
    </source>
</evidence>
<evidence type="ECO:0000256" key="6">
    <source>
        <dbReference type="ARBA" id="ARBA00023136"/>
    </source>
</evidence>
<keyword evidence="3" id="KW-1003">Cell membrane</keyword>
<proteinExistence type="inferred from homology"/>
<organism evidence="9 10">
    <name type="scientific">Alicyclobacillus fodiniaquatilis</name>
    <dbReference type="NCBI Taxonomy" id="1661150"/>
    <lineage>
        <taxon>Bacteria</taxon>
        <taxon>Bacillati</taxon>
        <taxon>Bacillota</taxon>
        <taxon>Bacilli</taxon>
        <taxon>Bacillales</taxon>
        <taxon>Alicyclobacillaceae</taxon>
        <taxon>Alicyclobacillus</taxon>
    </lineage>
</organism>
<dbReference type="Proteomes" id="UP001597079">
    <property type="component" value="Unassembled WGS sequence"/>
</dbReference>
<dbReference type="Gene3D" id="1.10.3720.10">
    <property type="entry name" value="MetI-like"/>
    <property type="match status" value="1"/>
</dbReference>
<dbReference type="PROSITE" id="PS50928">
    <property type="entry name" value="ABC_TM1"/>
    <property type="match status" value="1"/>
</dbReference>
<dbReference type="InterPro" id="IPR000515">
    <property type="entry name" value="MetI-like"/>
</dbReference>
<feature type="transmembrane region" description="Helical" evidence="7">
    <location>
        <begin position="100"/>
        <end position="121"/>
    </location>
</feature>
<evidence type="ECO:0000256" key="7">
    <source>
        <dbReference type="RuleBase" id="RU363032"/>
    </source>
</evidence>
<gene>
    <name evidence="9" type="ORF">ACFSB2_05585</name>
</gene>
<keyword evidence="10" id="KW-1185">Reference proteome</keyword>
<evidence type="ECO:0000313" key="10">
    <source>
        <dbReference type="Proteomes" id="UP001597079"/>
    </source>
</evidence>
<reference evidence="10" key="1">
    <citation type="journal article" date="2019" name="Int. J. Syst. Evol. Microbiol.">
        <title>The Global Catalogue of Microorganisms (GCM) 10K type strain sequencing project: providing services to taxonomists for standard genome sequencing and annotation.</title>
        <authorList>
            <consortium name="The Broad Institute Genomics Platform"/>
            <consortium name="The Broad Institute Genome Sequencing Center for Infectious Disease"/>
            <person name="Wu L."/>
            <person name="Ma J."/>
        </authorList>
    </citation>
    <scope>NUCLEOTIDE SEQUENCE [LARGE SCALE GENOMIC DNA]</scope>
    <source>
        <strain evidence="10">CGMCC 1.12286</strain>
    </source>
</reference>
<dbReference type="EMBL" id="JBHUCX010000018">
    <property type="protein sequence ID" value="MFD1674184.1"/>
    <property type="molecule type" value="Genomic_DNA"/>
</dbReference>